<dbReference type="AlphaFoldDB" id="A0A0G3BEG4"/>
<dbReference type="RefSeq" id="WP_047193787.1">
    <property type="nucleotide sequence ID" value="NZ_CP011371.1"/>
</dbReference>
<dbReference type="Gene3D" id="3.40.250.10">
    <property type="entry name" value="Rhodanese-like domain"/>
    <property type="match status" value="1"/>
</dbReference>
<dbReference type="CDD" id="cd00158">
    <property type="entry name" value="RHOD"/>
    <property type="match status" value="1"/>
</dbReference>
<dbReference type="EMBL" id="CP011371">
    <property type="protein sequence ID" value="AKJ27779.1"/>
    <property type="molecule type" value="Genomic_DNA"/>
</dbReference>
<evidence type="ECO:0000313" key="3">
    <source>
        <dbReference type="Proteomes" id="UP000035352"/>
    </source>
</evidence>
<evidence type="ECO:0000259" key="1">
    <source>
        <dbReference type="PROSITE" id="PS50206"/>
    </source>
</evidence>
<gene>
    <name evidence="2" type="ORF">AAW51_1088</name>
</gene>
<dbReference type="STRING" id="413882.AAW51_1088"/>
<keyword evidence="2" id="KW-0808">Transferase</keyword>
<dbReference type="GO" id="GO:0016740">
    <property type="term" value="F:transferase activity"/>
    <property type="evidence" value="ECO:0007669"/>
    <property type="project" value="UniProtKB-KW"/>
</dbReference>
<keyword evidence="3" id="KW-1185">Reference proteome</keyword>
<protein>
    <submittedName>
        <fullName evidence="2">Sulfurtransferase</fullName>
    </submittedName>
</protein>
<reference evidence="2 3" key="1">
    <citation type="submission" date="2015-05" db="EMBL/GenBank/DDBJ databases">
        <authorList>
            <person name="Tang B."/>
            <person name="Yu Y."/>
        </authorList>
    </citation>
    <scope>NUCLEOTIDE SEQUENCE [LARGE SCALE GENOMIC DNA]</scope>
    <source>
        <strain evidence="2 3">DSM 7029</strain>
    </source>
</reference>
<dbReference type="PANTHER" id="PTHR43031">
    <property type="entry name" value="FAD-DEPENDENT OXIDOREDUCTASE"/>
    <property type="match status" value="1"/>
</dbReference>
<dbReference type="InterPro" id="IPR050229">
    <property type="entry name" value="GlpE_sulfurtransferase"/>
</dbReference>
<evidence type="ECO:0000313" key="2">
    <source>
        <dbReference type="EMBL" id="AKJ27779.1"/>
    </source>
</evidence>
<organism evidence="2 3">
    <name type="scientific">Caldimonas brevitalea</name>
    <dbReference type="NCBI Taxonomy" id="413882"/>
    <lineage>
        <taxon>Bacteria</taxon>
        <taxon>Pseudomonadati</taxon>
        <taxon>Pseudomonadota</taxon>
        <taxon>Betaproteobacteria</taxon>
        <taxon>Burkholderiales</taxon>
        <taxon>Sphaerotilaceae</taxon>
        <taxon>Caldimonas</taxon>
    </lineage>
</organism>
<dbReference type="Pfam" id="PF00581">
    <property type="entry name" value="Rhodanese"/>
    <property type="match status" value="1"/>
</dbReference>
<dbReference type="OrthoDB" id="1445766at2"/>
<dbReference type="InterPro" id="IPR001763">
    <property type="entry name" value="Rhodanese-like_dom"/>
</dbReference>
<feature type="domain" description="Rhodanese" evidence="1">
    <location>
        <begin position="45"/>
        <end position="135"/>
    </location>
</feature>
<dbReference type="SMART" id="SM00450">
    <property type="entry name" value="RHOD"/>
    <property type="match status" value="1"/>
</dbReference>
<dbReference type="PATRIC" id="fig|413882.6.peg.1146"/>
<dbReference type="PROSITE" id="PS50206">
    <property type="entry name" value="RHODANESE_3"/>
    <property type="match status" value="1"/>
</dbReference>
<dbReference type="Proteomes" id="UP000035352">
    <property type="component" value="Chromosome"/>
</dbReference>
<dbReference type="KEGG" id="pbh:AAW51_1088"/>
<dbReference type="InterPro" id="IPR036873">
    <property type="entry name" value="Rhodanese-like_dom_sf"/>
</dbReference>
<sequence length="138" mass="14328">MKFLIDNWYLLLAAFVSGGLLVWPMVTRGARGGGVSPAQAVHMINREKAVVIDISEPKEYAAGHVAGARNVPLGSLAAGAKDLPSNKSLPLILVCSNGARAGKAVATLQKLGYQTVVPLAGGLAAWREANLPIQKSAS</sequence>
<dbReference type="SUPFAM" id="SSF52821">
    <property type="entry name" value="Rhodanese/Cell cycle control phosphatase"/>
    <property type="match status" value="1"/>
</dbReference>
<name>A0A0G3BEG4_9BURK</name>
<proteinExistence type="predicted"/>
<dbReference type="PANTHER" id="PTHR43031:SF18">
    <property type="entry name" value="RHODANESE-RELATED SULFURTRANSFERASES"/>
    <property type="match status" value="1"/>
</dbReference>
<accession>A0A0G3BEG4</accession>